<reference evidence="4" key="1">
    <citation type="journal article" date="2023" name="Mol. Phylogenet. Evol.">
        <title>Genome-scale phylogeny and comparative genomics of the fungal order Sordariales.</title>
        <authorList>
            <person name="Hensen N."/>
            <person name="Bonometti L."/>
            <person name="Westerberg I."/>
            <person name="Brannstrom I.O."/>
            <person name="Guillou S."/>
            <person name="Cros-Aarteil S."/>
            <person name="Calhoun S."/>
            <person name="Haridas S."/>
            <person name="Kuo A."/>
            <person name="Mondo S."/>
            <person name="Pangilinan J."/>
            <person name="Riley R."/>
            <person name="LaButti K."/>
            <person name="Andreopoulos B."/>
            <person name="Lipzen A."/>
            <person name="Chen C."/>
            <person name="Yan M."/>
            <person name="Daum C."/>
            <person name="Ng V."/>
            <person name="Clum A."/>
            <person name="Steindorff A."/>
            <person name="Ohm R.A."/>
            <person name="Martin F."/>
            <person name="Silar P."/>
            <person name="Natvig D.O."/>
            <person name="Lalanne C."/>
            <person name="Gautier V."/>
            <person name="Ament-Velasquez S.L."/>
            <person name="Kruys A."/>
            <person name="Hutchinson M.I."/>
            <person name="Powell A.J."/>
            <person name="Barry K."/>
            <person name="Miller A.N."/>
            <person name="Grigoriev I.V."/>
            <person name="Debuchy R."/>
            <person name="Gladieux P."/>
            <person name="Hiltunen Thoren M."/>
            <person name="Johannesson H."/>
        </authorList>
    </citation>
    <scope>NUCLEOTIDE SEQUENCE</scope>
    <source>
        <strain evidence="4">SMH4131-1</strain>
    </source>
</reference>
<accession>A0AAE0J1D6</accession>
<gene>
    <name evidence="4" type="ORF">B0T19DRAFT_350465</name>
</gene>
<dbReference type="Pfam" id="PF24883">
    <property type="entry name" value="NPHP3_N"/>
    <property type="match status" value="1"/>
</dbReference>
<comment type="caution">
    <text evidence="4">The sequence shown here is derived from an EMBL/GenBank/DDBJ whole genome shotgun (WGS) entry which is preliminary data.</text>
</comment>
<feature type="domain" description="Nephrocystin 3-like N-terminal" evidence="3">
    <location>
        <begin position="442"/>
        <end position="551"/>
    </location>
</feature>
<protein>
    <recommendedName>
        <fullName evidence="3">Nephrocystin 3-like N-terminal domain-containing protein</fullName>
    </recommendedName>
</protein>
<dbReference type="EMBL" id="JAUEPO010000001">
    <property type="protein sequence ID" value="KAK3335128.1"/>
    <property type="molecule type" value="Genomic_DNA"/>
</dbReference>
<evidence type="ECO:0000256" key="1">
    <source>
        <dbReference type="ARBA" id="ARBA00022737"/>
    </source>
</evidence>
<evidence type="ECO:0000256" key="2">
    <source>
        <dbReference type="SAM" id="MobiDB-lite"/>
    </source>
</evidence>
<dbReference type="Gene3D" id="3.40.50.1820">
    <property type="entry name" value="alpha/beta hydrolase"/>
    <property type="match status" value="1"/>
</dbReference>
<name>A0AAE0J1D6_9PEZI</name>
<evidence type="ECO:0000313" key="4">
    <source>
        <dbReference type="EMBL" id="KAK3335128.1"/>
    </source>
</evidence>
<evidence type="ECO:0000313" key="5">
    <source>
        <dbReference type="Proteomes" id="UP001286456"/>
    </source>
</evidence>
<feature type="region of interest" description="Disordered" evidence="2">
    <location>
        <begin position="376"/>
        <end position="404"/>
    </location>
</feature>
<dbReference type="InterPro" id="IPR056884">
    <property type="entry name" value="NPHP3-like_N"/>
</dbReference>
<keyword evidence="1" id="KW-0677">Repeat</keyword>
<reference evidence="4" key="2">
    <citation type="submission" date="2023-06" db="EMBL/GenBank/DDBJ databases">
        <authorList>
            <consortium name="Lawrence Berkeley National Laboratory"/>
            <person name="Haridas S."/>
            <person name="Hensen N."/>
            <person name="Bonometti L."/>
            <person name="Westerberg I."/>
            <person name="Brannstrom I.O."/>
            <person name="Guillou S."/>
            <person name="Cros-Aarteil S."/>
            <person name="Calhoun S."/>
            <person name="Kuo A."/>
            <person name="Mondo S."/>
            <person name="Pangilinan J."/>
            <person name="Riley R."/>
            <person name="Labutti K."/>
            <person name="Andreopoulos B."/>
            <person name="Lipzen A."/>
            <person name="Chen C."/>
            <person name="Yanf M."/>
            <person name="Daum C."/>
            <person name="Ng V."/>
            <person name="Clum A."/>
            <person name="Steindorff A."/>
            <person name="Ohm R."/>
            <person name="Martin F."/>
            <person name="Silar P."/>
            <person name="Natvig D."/>
            <person name="Lalanne C."/>
            <person name="Gautier V."/>
            <person name="Ament-Velasquez S.L."/>
            <person name="Kruys A."/>
            <person name="Hutchinson M.I."/>
            <person name="Powell A.J."/>
            <person name="Barry K."/>
            <person name="Miller A.N."/>
            <person name="Grigoriev I.V."/>
            <person name="Debuchy R."/>
            <person name="Gladieux P."/>
            <person name="Thoren M.H."/>
            <person name="Johannesson H."/>
        </authorList>
    </citation>
    <scope>NUCLEOTIDE SEQUENCE</scope>
    <source>
        <strain evidence="4">SMH4131-1</strain>
    </source>
</reference>
<evidence type="ECO:0000259" key="3">
    <source>
        <dbReference type="Pfam" id="PF24883"/>
    </source>
</evidence>
<organism evidence="4 5">
    <name type="scientific">Cercophora scortea</name>
    <dbReference type="NCBI Taxonomy" id="314031"/>
    <lineage>
        <taxon>Eukaryota</taxon>
        <taxon>Fungi</taxon>
        <taxon>Dikarya</taxon>
        <taxon>Ascomycota</taxon>
        <taxon>Pezizomycotina</taxon>
        <taxon>Sordariomycetes</taxon>
        <taxon>Sordariomycetidae</taxon>
        <taxon>Sordariales</taxon>
        <taxon>Lasiosphaeriaceae</taxon>
        <taxon>Cercophora</taxon>
    </lineage>
</organism>
<sequence>MKVYRLQNLPGHVDRQSAVELVKQHLKAGPASAQLRISSLAYTVDPWERPPTKTATLTLGGCSLDDKLSSRIGEWAVPVAGLPKPLLLDHHFRGFTPLNEVDPSRHQYDCLVLSGLASHPFGSWQPHGDDKSFMWIRDELPQHFPTIRFIIYGYDTVLHPSNSFQTIPDLANSLTGAMVAYGWASPTAKPLVFLAHSLGGVLLKQTMLMLADSGPKEKAIANSIRGAILFGAPSEGMAMDDIFQILGSQPNKDALVKELSNESSYLPLLETRFAGIALVRTITLFWAYETKTTQTLTANKPSRSGSHLPLVSRESATAGRCVTDPSMTVQIDENHSDMVKFFNGDHRIRLIASKLHDISGVGLVTPLALPRTVQVGPGPGSAAVPPTPGPQQDQKTGTGTIAQSTLNVPDPVVWDDGRIMKCLCASERDARIEQIDPNSGHTFHWVFDKPSVGLSQWLQRGQGIFWISGKPGSGKSTLMKFVHRDPRTTELLHRWKSSARQVRASFFFHHRGTAAQKSFEGLLQGIISQILEAQPELMAVIRAACSDIYNRRVAAQHLGSLHSDLHQLVKSGHIAEDASLFREIREIVEDQNPLQSLRMSLSTFWNPFSEHLEGYEDAQVELLRRRDDLLTIYLMPGNKMVQAEDDQSKVSSFLDCKLSAFVGGPQTFANILESWLQSLDFETRLRRMLKDRGVEVQVLDPNTSKKNKSRNIFADPAFEADVRNVISRYEAREIIRLTVQSQVWLRQELEEVLQRLCAQELFHLDLCLLLDALDEYDGRPEFISGFLHDLVEEAVFPQTRIRVLFSSRPWSVFRDEFAKCPSLEIHEHTQDDIRDFCITSIHANIQSPQHLLSLVDDITTRASGVFLWVRLVLHDLFKVVAGNGDAAEIRERLQTTLDALPDQLDVYYATIVERISAGLRWQTYVVLECLARSDGRLAADKLFQIIHTSEMTRYSDFPRSYAASLNQGINYDEAKELIREVSGGLVDIQQNHVQLMHQTVKEFVEGPQFRHQVLGRRRAEITGNNGHSFIAKHLFLTRVLDEHPEFFVHAREAERTTGLSQFELFSSPNPHTLGHEIFQALYGARHKTGNELKMTPLMLSAIGGLQLCLEDIHKANRTYVTGSMEPVLYGLMVGMLRFKLPGADAVKTLASLVGKGLAIGEMDIQGLNEMMHGLWLSDHGEMRRDQPDHDYLALATLVAECLRNVNVRIGWKMRSDRSPIPDHVERSMLHLSPPAVAHRLLVRGANPNLVDTHGYSPLDYILTQDSAHSCSPEYLHQMALLLVWHGGKLHRTTTTEWAVFMQCLDLHGLDTGLLAQVQWSGPQITSTLGTASRSTFGW</sequence>
<dbReference type="PANTHER" id="PTHR10039:SF5">
    <property type="entry name" value="NACHT DOMAIN-CONTAINING PROTEIN"/>
    <property type="match status" value="1"/>
</dbReference>
<feature type="compositionally biased region" description="Polar residues" evidence="2">
    <location>
        <begin position="391"/>
        <end position="404"/>
    </location>
</feature>
<dbReference type="SUPFAM" id="SSF53474">
    <property type="entry name" value="alpha/beta-Hydrolases"/>
    <property type="match status" value="1"/>
</dbReference>
<proteinExistence type="predicted"/>
<dbReference type="PANTHER" id="PTHR10039">
    <property type="entry name" value="AMELOGENIN"/>
    <property type="match status" value="1"/>
</dbReference>
<dbReference type="Proteomes" id="UP001286456">
    <property type="component" value="Unassembled WGS sequence"/>
</dbReference>
<dbReference type="InterPro" id="IPR029058">
    <property type="entry name" value="AB_hydrolase_fold"/>
</dbReference>
<keyword evidence="5" id="KW-1185">Reference proteome</keyword>